<name>A0A1Q8CYI5_9PSEU</name>
<evidence type="ECO:0000313" key="2">
    <source>
        <dbReference type="EMBL" id="OLF19414.1"/>
    </source>
</evidence>
<dbReference type="Proteomes" id="UP000185596">
    <property type="component" value="Unassembled WGS sequence"/>
</dbReference>
<evidence type="ECO:0000313" key="3">
    <source>
        <dbReference type="Proteomes" id="UP000185596"/>
    </source>
</evidence>
<keyword evidence="1" id="KW-1133">Transmembrane helix</keyword>
<dbReference type="RefSeq" id="WP_075123448.1">
    <property type="nucleotide sequence ID" value="NZ_MSIE01000001.1"/>
</dbReference>
<proteinExistence type="predicted"/>
<sequence>MAALLGVVSLAAALATWHGAPWVIVVPVAVVLAGVTLFLGARRALRRASAKIDLILAEELDRTE</sequence>
<keyword evidence="3" id="KW-1185">Reference proteome</keyword>
<organism evidence="2 3">
    <name type="scientific">Actinophytocola xanthii</name>
    <dbReference type="NCBI Taxonomy" id="1912961"/>
    <lineage>
        <taxon>Bacteria</taxon>
        <taxon>Bacillati</taxon>
        <taxon>Actinomycetota</taxon>
        <taxon>Actinomycetes</taxon>
        <taxon>Pseudonocardiales</taxon>
        <taxon>Pseudonocardiaceae</taxon>
    </lineage>
</organism>
<reference evidence="2 3" key="1">
    <citation type="submission" date="2016-12" db="EMBL/GenBank/DDBJ databases">
        <title>The draft genome sequence of Actinophytocola sp. 11-183.</title>
        <authorList>
            <person name="Wang W."/>
            <person name="Yuan L."/>
        </authorList>
    </citation>
    <scope>NUCLEOTIDE SEQUENCE [LARGE SCALE GENOMIC DNA]</scope>
    <source>
        <strain evidence="2 3">11-183</strain>
    </source>
</reference>
<protein>
    <submittedName>
        <fullName evidence="2">Uncharacterized protein</fullName>
    </submittedName>
</protein>
<comment type="caution">
    <text evidence="2">The sequence shown here is derived from an EMBL/GenBank/DDBJ whole genome shotgun (WGS) entry which is preliminary data.</text>
</comment>
<keyword evidence="1" id="KW-0472">Membrane</keyword>
<dbReference type="EMBL" id="MSIE01000001">
    <property type="protein sequence ID" value="OLF19414.1"/>
    <property type="molecule type" value="Genomic_DNA"/>
</dbReference>
<evidence type="ECO:0000256" key="1">
    <source>
        <dbReference type="SAM" id="Phobius"/>
    </source>
</evidence>
<accession>A0A1Q8CYI5</accession>
<dbReference type="AlphaFoldDB" id="A0A1Q8CYI5"/>
<gene>
    <name evidence="2" type="ORF">BU204_00350</name>
</gene>
<feature type="transmembrane region" description="Helical" evidence="1">
    <location>
        <begin position="25"/>
        <end position="41"/>
    </location>
</feature>
<keyword evidence="1" id="KW-0812">Transmembrane</keyword>